<protein>
    <submittedName>
        <fullName evidence="4">Carbon-nitrogen hydrolase</fullName>
    </submittedName>
</protein>
<dbReference type="GO" id="GO:0016747">
    <property type="term" value="F:acyltransferase activity, transferring groups other than amino-acyl groups"/>
    <property type="evidence" value="ECO:0007669"/>
    <property type="project" value="InterPro"/>
</dbReference>
<feature type="domain" description="N-acetyltransferase" evidence="3">
    <location>
        <begin position="13"/>
        <end position="211"/>
    </location>
</feature>
<dbReference type="Gene3D" id="3.40.630.30">
    <property type="match status" value="1"/>
</dbReference>
<dbReference type="InterPro" id="IPR003010">
    <property type="entry name" value="C-N_Hydrolase"/>
</dbReference>
<dbReference type="EMBL" id="LJNI01000102">
    <property type="protein sequence ID" value="KPJ72057.1"/>
    <property type="molecule type" value="Genomic_DNA"/>
</dbReference>
<dbReference type="Proteomes" id="UP000051012">
    <property type="component" value="Unassembled WGS sequence"/>
</dbReference>
<dbReference type="InterPro" id="IPR036526">
    <property type="entry name" value="C-N_Hydrolase_sf"/>
</dbReference>
<evidence type="ECO:0000313" key="5">
    <source>
        <dbReference type="Proteomes" id="UP000051012"/>
    </source>
</evidence>
<keyword evidence="4" id="KW-0378">Hydrolase</keyword>
<dbReference type="SUPFAM" id="SSF55729">
    <property type="entry name" value="Acyl-CoA N-acyltransferases (Nat)"/>
    <property type="match status" value="1"/>
</dbReference>
<dbReference type="InterPro" id="IPR001110">
    <property type="entry name" value="UPF0012_CS"/>
</dbReference>
<dbReference type="PROSITE" id="PS50263">
    <property type="entry name" value="CN_HYDROLASE"/>
    <property type="match status" value="1"/>
</dbReference>
<dbReference type="PANTHER" id="PTHR23088">
    <property type="entry name" value="NITRILASE-RELATED"/>
    <property type="match status" value="1"/>
</dbReference>
<feature type="domain" description="CN hydrolase" evidence="2">
    <location>
        <begin position="226"/>
        <end position="481"/>
    </location>
</feature>
<dbReference type="PROSITE" id="PS01227">
    <property type="entry name" value="UPF0012"/>
    <property type="match status" value="1"/>
</dbReference>
<dbReference type="Gene3D" id="3.60.110.10">
    <property type="entry name" value="Carbon-nitrogen hydrolase"/>
    <property type="match status" value="1"/>
</dbReference>
<dbReference type="PANTHER" id="PTHR23088:SF50">
    <property type="entry name" value="HYDROLASE YHCX"/>
    <property type="match status" value="1"/>
</dbReference>
<gene>
    <name evidence="4" type="ORF">AMJ52_07630</name>
</gene>
<dbReference type="PATRIC" id="fig|1703772.3.peg.278"/>
<dbReference type="SUPFAM" id="SSF56317">
    <property type="entry name" value="Carbon-nitrogen hydrolase"/>
    <property type="match status" value="1"/>
</dbReference>
<proteinExistence type="inferred from homology"/>
<dbReference type="GO" id="GO:0016787">
    <property type="term" value="F:hydrolase activity"/>
    <property type="evidence" value="ECO:0007669"/>
    <property type="project" value="UniProtKB-KW"/>
</dbReference>
<evidence type="ECO:0000256" key="1">
    <source>
        <dbReference type="ARBA" id="ARBA00010613"/>
    </source>
</evidence>
<dbReference type="InterPro" id="IPR000182">
    <property type="entry name" value="GNAT_dom"/>
</dbReference>
<name>A0A0S7YCZ6_UNCT6</name>
<dbReference type="AlphaFoldDB" id="A0A0S7YCZ6"/>
<dbReference type="CDD" id="cd07574">
    <property type="entry name" value="nitrilase_Rim1_like"/>
    <property type="match status" value="1"/>
</dbReference>
<evidence type="ECO:0000313" key="4">
    <source>
        <dbReference type="EMBL" id="KPJ72057.1"/>
    </source>
</evidence>
<dbReference type="InterPro" id="IPR016181">
    <property type="entry name" value="Acyl_CoA_acyltransferase"/>
</dbReference>
<evidence type="ECO:0000259" key="3">
    <source>
        <dbReference type="PROSITE" id="PS51186"/>
    </source>
</evidence>
<comment type="caution">
    <text evidence="4">The sequence shown here is derived from an EMBL/GenBank/DDBJ whole genome shotgun (WGS) entry which is preliminary data.</text>
</comment>
<sequence>MSKIDTKIFEKKLKLRILKSEDHPAIAELQKKCFPNMKTWTPEQFDSLITIFPEGQLCIVFNKRIIASCCSLVVDFDEYHDTHTWRDITGQGYATTHDHHGDTLYGIEIMVDPEFRGYKLSRRFYEKRKKLARKLNLKRIILGGRIPGYHKYAHKMSARKYVEKVLDKVIYDQVLTAQSANGFVLKRLIPNYLPSDTESKGYATLLEWTNIDYVPGPAVEFAPSYVRVCTLQYMMRMVKNFDDFAEHCTYFVDVASDYKCDFIVFPEMFTTQLLSFLHSKRPAKSMRALSHFTPQYLKLFTKLAIKHNINIIGGSHFTTEEGNLYNVSFLFRRDGTIGKQYKIHITPSERHWWGVKPGQKVEVFDTDKGKVAILVCYDIEFPELARIAVRKGANIIFVPFNTDERRAYMRIRYCAHARCIENGIYVVISGCVGNLPLVANLDIHYAQSAILTPSDIPFQRDGIAAECAPNIETLIFQDLDLRLLKKHRAEGSVLTWLDRRSDLYRISYKEGPGDEAF</sequence>
<comment type="similarity">
    <text evidence="1">Belongs to the carbon-nitrogen hydrolase superfamily. NIT1/NIT2 family.</text>
</comment>
<organism evidence="4 5">
    <name type="scientific">candidate division TA06 bacterium DG_78</name>
    <dbReference type="NCBI Taxonomy" id="1703772"/>
    <lineage>
        <taxon>Bacteria</taxon>
        <taxon>Bacteria division TA06</taxon>
    </lineage>
</organism>
<dbReference type="Pfam" id="PF00795">
    <property type="entry name" value="CN_hydrolase"/>
    <property type="match status" value="1"/>
</dbReference>
<dbReference type="CDD" id="cd04301">
    <property type="entry name" value="NAT_SF"/>
    <property type="match status" value="1"/>
</dbReference>
<reference evidence="4 5" key="1">
    <citation type="journal article" date="2015" name="Microbiome">
        <title>Genomic resolution of linkages in carbon, nitrogen, and sulfur cycling among widespread estuary sediment bacteria.</title>
        <authorList>
            <person name="Baker B.J."/>
            <person name="Lazar C.S."/>
            <person name="Teske A.P."/>
            <person name="Dick G.J."/>
        </authorList>
    </citation>
    <scope>NUCLEOTIDE SEQUENCE [LARGE SCALE GENOMIC DNA]</scope>
    <source>
        <strain evidence="4">DG_78</strain>
    </source>
</reference>
<accession>A0A0S7YCZ6</accession>
<dbReference type="PROSITE" id="PS51186">
    <property type="entry name" value="GNAT"/>
    <property type="match status" value="1"/>
</dbReference>
<evidence type="ECO:0000259" key="2">
    <source>
        <dbReference type="PROSITE" id="PS50263"/>
    </source>
</evidence>